<evidence type="ECO:0000259" key="14">
    <source>
        <dbReference type="Pfam" id="PF00294"/>
    </source>
</evidence>
<evidence type="ECO:0000313" key="16">
    <source>
        <dbReference type="Proteomes" id="UP000314982"/>
    </source>
</evidence>
<dbReference type="GO" id="GO:0005829">
    <property type="term" value="C:cytosol"/>
    <property type="evidence" value="ECO:0007669"/>
    <property type="project" value="TreeGrafter"/>
</dbReference>
<comment type="pathway">
    <text evidence="1 13">Purine metabolism; AMP biosynthesis via salvage pathway; AMP from adenosine: step 1/1.</text>
</comment>
<accession>A0A4W5PU54</accession>
<dbReference type="EC" id="2.7.1.20" evidence="3 13"/>
<evidence type="ECO:0000256" key="4">
    <source>
        <dbReference type="ARBA" id="ARBA00022679"/>
    </source>
</evidence>
<comment type="function">
    <text evidence="13">ATP dependent phosphorylation of adenosine and other related nucleoside analogs to monophosphate derivatives.</text>
</comment>
<dbReference type="InterPro" id="IPR002173">
    <property type="entry name" value="Carboh/pur_kinase_PfkB_CS"/>
</dbReference>
<reference evidence="16" key="1">
    <citation type="submission" date="2018-06" db="EMBL/GenBank/DDBJ databases">
        <title>Genome assembly of Danube salmon.</title>
        <authorList>
            <person name="Macqueen D.J."/>
            <person name="Gundappa M.K."/>
        </authorList>
    </citation>
    <scope>NUCLEOTIDE SEQUENCE [LARGE SCALE GENOMIC DNA]</scope>
</reference>
<dbReference type="PANTHER" id="PTHR45769:SF6">
    <property type="entry name" value="ADENOSINE KINASE"/>
    <property type="match status" value="1"/>
</dbReference>
<dbReference type="FunFam" id="3.40.1190.20:FF:000076">
    <property type="entry name" value="Adenosine kinase"/>
    <property type="match status" value="1"/>
</dbReference>
<comment type="similarity">
    <text evidence="2 13">Belongs to the carbohydrate kinase PfkB family.</text>
</comment>
<evidence type="ECO:0000256" key="1">
    <source>
        <dbReference type="ARBA" id="ARBA00004801"/>
    </source>
</evidence>
<proteinExistence type="inferred from homology"/>
<feature type="active site" description="Proton acceptor" evidence="12">
    <location>
        <position position="226"/>
    </location>
</feature>
<protein>
    <recommendedName>
        <fullName evidence="11 13">Adenosine kinase</fullName>
        <shortName evidence="13">AK</shortName>
        <ecNumber evidence="3 13">2.7.1.20</ecNumber>
    </recommendedName>
    <alternativeName>
        <fullName evidence="13">Adenosine 5'-phosphotransferase</fullName>
    </alternativeName>
</protein>
<keyword evidence="16" id="KW-1185">Reference proteome</keyword>
<dbReference type="GeneTree" id="ENSGT00390000014320"/>
<dbReference type="PROSITE" id="PS00584">
    <property type="entry name" value="PFKB_KINASES_2"/>
    <property type="match status" value="1"/>
</dbReference>
<keyword evidence="13" id="KW-0539">Nucleus</keyword>
<keyword evidence="6 13" id="KW-0547">Nucleotide-binding</keyword>
<keyword evidence="8 13" id="KW-0067">ATP-binding</keyword>
<dbReference type="SUPFAM" id="SSF53613">
    <property type="entry name" value="Ribokinase-like"/>
    <property type="match status" value="1"/>
</dbReference>
<evidence type="ECO:0000256" key="13">
    <source>
        <dbReference type="RuleBase" id="RU368116"/>
    </source>
</evidence>
<dbReference type="GO" id="GO:0005524">
    <property type="term" value="F:ATP binding"/>
    <property type="evidence" value="ECO:0007669"/>
    <property type="project" value="UniProtKB-UniRule"/>
</dbReference>
<comment type="catalytic activity">
    <reaction evidence="10 13">
        <text>adenosine + ATP = AMP + ADP + H(+)</text>
        <dbReference type="Rhea" id="RHEA:20824"/>
        <dbReference type="ChEBI" id="CHEBI:15378"/>
        <dbReference type="ChEBI" id="CHEBI:16335"/>
        <dbReference type="ChEBI" id="CHEBI:30616"/>
        <dbReference type="ChEBI" id="CHEBI:456215"/>
        <dbReference type="ChEBI" id="CHEBI:456216"/>
        <dbReference type="EC" id="2.7.1.20"/>
    </reaction>
</comment>
<evidence type="ECO:0000256" key="11">
    <source>
        <dbReference type="ARBA" id="ARBA00068771"/>
    </source>
</evidence>
<dbReference type="GO" id="GO:0006166">
    <property type="term" value="P:purine ribonucleoside salvage"/>
    <property type="evidence" value="ECO:0007669"/>
    <property type="project" value="UniProtKB-KW"/>
</dbReference>
<reference evidence="15" key="2">
    <citation type="submission" date="2025-08" db="UniProtKB">
        <authorList>
            <consortium name="Ensembl"/>
        </authorList>
    </citation>
    <scope>IDENTIFICATION</scope>
</reference>
<sequence length="271" mass="30172">MIQTPHKVATFFGCIGMDHFGEILKQKAEEAHVDARYYQQTQEPTGTCAACITGDNRSLVANLAAANCYNKEKHLDLDGNWELVEKAKVYYIAGFFLTVSPESILKVAKHASENNKIFSLNLSAPFISQFFKEAMMKVMPYVDILFGNETEAATFAKEQGFEETDDIAEIARRAQSLPKVNKKRQRVVVFTQGKDDTVATIGKKVTMFPVLDIDQNDIVDTNGAGDAFVGGFLSELVQERQLEECIRAGHYAANVIIRRAGCTFPEKPDFP</sequence>
<dbReference type="Pfam" id="PF00294">
    <property type="entry name" value="PfkB"/>
    <property type="match status" value="1"/>
</dbReference>
<dbReference type="PRINTS" id="PR00989">
    <property type="entry name" value="ADENOKINASE"/>
</dbReference>
<feature type="domain" description="Carbohydrate kinase PfkB" evidence="14">
    <location>
        <begin position="9"/>
        <end position="265"/>
    </location>
</feature>
<keyword evidence="5 13" id="KW-0660">Purine salvage</keyword>
<dbReference type="Gene3D" id="3.40.1190.20">
    <property type="match status" value="1"/>
</dbReference>
<dbReference type="AlphaFoldDB" id="A0A4W5PU54"/>
<dbReference type="GO" id="GO:0004001">
    <property type="term" value="F:adenosine kinase activity"/>
    <property type="evidence" value="ECO:0007669"/>
    <property type="project" value="UniProtKB-UniRule"/>
</dbReference>
<reference evidence="15" key="3">
    <citation type="submission" date="2025-09" db="UniProtKB">
        <authorList>
            <consortium name="Ensembl"/>
        </authorList>
    </citation>
    <scope>IDENTIFICATION</scope>
</reference>
<evidence type="ECO:0000256" key="9">
    <source>
        <dbReference type="ARBA" id="ARBA00022842"/>
    </source>
</evidence>
<name>A0A4W5PU54_9TELE</name>
<evidence type="ECO:0000256" key="6">
    <source>
        <dbReference type="ARBA" id="ARBA00022741"/>
    </source>
</evidence>
<evidence type="ECO:0000256" key="2">
    <source>
        <dbReference type="ARBA" id="ARBA00010688"/>
    </source>
</evidence>
<dbReference type="InterPro" id="IPR029056">
    <property type="entry name" value="Ribokinase-like"/>
</dbReference>
<dbReference type="PANTHER" id="PTHR45769">
    <property type="entry name" value="ADENOSINE KINASE"/>
    <property type="match status" value="1"/>
</dbReference>
<comment type="cofactor">
    <cofactor evidence="13">
        <name>Mg(2+)</name>
        <dbReference type="ChEBI" id="CHEBI:18420"/>
    </cofactor>
    <text evidence="13">Binds 3 Mg(2+) ions per subunit.</text>
</comment>
<keyword evidence="7 13" id="KW-0418">Kinase</keyword>
<dbReference type="GO" id="GO:0044209">
    <property type="term" value="P:AMP salvage"/>
    <property type="evidence" value="ECO:0007669"/>
    <property type="project" value="UniProtKB-UniRule"/>
</dbReference>
<dbReference type="CDD" id="cd01168">
    <property type="entry name" value="adenosine_kinase"/>
    <property type="match status" value="1"/>
</dbReference>
<dbReference type="GO" id="GO:0006144">
    <property type="term" value="P:purine nucleobase metabolic process"/>
    <property type="evidence" value="ECO:0007669"/>
    <property type="project" value="TreeGrafter"/>
</dbReference>
<dbReference type="InterPro" id="IPR011611">
    <property type="entry name" value="PfkB_dom"/>
</dbReference>
<dbReference type="Proteomes" id="UP000314982">
    <property type="component" value="Unassembled WGS sequence"/>
</dbReference>
<comment type="subunit">
    <text evidence="13">Monomer.</text>
</comment>
<keyword evidence="9 13" id="KW-0460">Magnesium</keyword>
<evidence type="ECO:0000256" key="3">
    <source>
        <dbReference type="ARBA" id="ARBA00012119"/>
    </source>
</evidence>
<evidence type="ECO:0000256" key="10">
    <source>
        <dbReference type="ARBA" id="ARBA00051362"/>
    </source>
</evidence>
<evidence type="ECO:0000256" key="5">
    <source>
        <dbReference type="ARBA" id="ARBA00022726"/>
    </source>
</evidence>
<dbReference type="GO" id="GO:0005634">
    <property type="term" value="C:nucleus"/>
    <property type="evidence" value="ECO:0007669"/>
    <property type="project" value="UniProtKB-SubCell"/>
</dbReference>
<keyword evidence="4 13" id="KW-0808">Transferase</keyword>
<dbReference type="STRING" id="62062.ENSHHUP00000068336"/>
<evidence type="ECO:0000256" key="7">
    <source>
        <dbReference type="ARBA" id="ARBA00022777"/>
    </source>
</evidence>
<organism evidence="15 16">
    <name type="scientific">Hucho hucho</name>
    <name type="common">huchen</name>
    <dbReference type="NCBI Taxonomy" id="62062"/>
    <lineage>
        <taxon>Eukaryota</taxon>
        <taxon>Metazoa</taxon>
        <taxon>Chordata</taxon>
        <taxon>Craniata</taxon>
        <taxon>Vertebrata</taxon>
        <taxon>Euteleostomi</taxon>
        <taxon>Actinopterygii</taxon>
        <taxon>Neopterygii</taxon>
        <taxon>Teleostei</taxon>
        <taxon>Protacanthopterygii</taxon>
        <taxon>Salmoniformes</taxon>
        <taxon>Salmonidae</taxon>
        <taxon>Salmoninae</taxon>
        <taxon>Hucho</taxon>
    </lineage>
</organism>
<evidence type="ECO:0000313" key="15">
    <source>
        <dbReference type="Ensembl" id="ENSHHUP00000068336.1"/>
    </source>
</evidence>
<dbReference type="InterPro" id="IPR001805">
    <property type="entry name" value="Adenokinase"/>
</dbReference>
<evidence type="ECO:0000256" key="8">
    <source>
        <dbReference type="ARBA" id="ARBA00022840"/>
    </source>
</evidence>
<dbReference type="UniPathway" id="UPA00588">
    <property type="reaction ID" value="UER00659"/>
</dbReference>
<dbReference type="Ensembl" id="ENSHHUT00000070631.1">
    <property type="protein sequence ID" value="ENSHHUP00000068336.1"/>
    <property type="gene ID" value="ENSHHUG00000040286.1"/>
</dbReference>
<comment type="subcellular location">
    <subcellularLocation>
        <location evidence="13">Nucleus</location>
    </subcellularLocation>
</comment>
<evidence type="ECO:0000256" key="12">
    <source>
        <dbReference type="PIRSR" id="PIRSR601805-1"/>
    </source>
</evidence>